<dbReference type="EMBL" id="JH226133">
    <property type="protein sequence ID" value="EHY57508.1"/>
    <property type="molecule type" value="Genomic_DNA"/>
</dbReference>
<reference evidence="2" key="1">
    <citation type="submission" date="2011-07" db="EMBL/GenBank/DDBJ databases">
        <title>The Genome Sequence of Exophiala (Wangiella) dermatitidis NIH/UT8656.</title>
        <authorList>
            <consortium name="The Broad Institute Genome Sequencing Platform"/>
            <person name="Cuomo C."/>
            <person name="Wang Z."/>
            <person name="Hunicke-Smith S."/>
            <person name="Szanislo P.J."/>
            <person name="Earl A."/>
            <person name="Young S.K."/>
            <person name="Zeng Q."/>
            <person name="Gargeya S."/>
            <person name="Fitzgerald M."/>
            <person name="Haas B."/>
            <person name="Abouelleil A."/>
            <person name="Alvarado L."/>
            <person name="Arachchi H.M."/>
            <person name="Berlin A."/>
            <person name="Brown A."/>
            <person name="Chapman S.B."/>
            <person name="Chen Z."/>
            <person name="Dunbar C."/>
            <person name="Freedman E."/>
            <person name="Gearin G."/>
            <person name="Gellesch M."/>
            <person name="Goldberg J."/>
            <person name="Griggs A."/>
            <person name="Gujja S."/>
            <person name="Heiman D."/>
            <person name="Howarth C."/>
            <person name="Larson L."/>
            <person name="Lui A."/>
            <person name="MacDonald P.J.P."/>
            <person name="Montmayeur A."/>
            <person name="Murphy C."/>
            <person name="Neiman D."/>
            <person name="Pearson M."/>
            <person name="Priest M."/>
            <person name="Roberts A."/>
            <person name="Saif S."/>
            <person name="Shea T."/>
            <person name="Shenoy N."/>
            <person name="Sisk P."/>
            <person name="Stolte C."/>
            <person name="Sykes S."/>
            <person name="Wortman J."/>
            <person name="Nusbaum C."/>
            <person name="Birren B."/>
        </authorList>
    </citation>
    <scope>NUCLEOTIDE SEQUENCE</scope>
    <source>
        <strain evidence="2">NIH/UT8656</strain>
    </source>
</reference>
<sequence>MLTTGMLTTGLHRSHVHNQDHAHNHPRPPPTPPTPRLLQLATTTSQQLTTQPLLLLILLLLLTTRYEKPTTLDALALALQVQHNRLHAARHLPPYTLCWHCWTICWPPTAHCPPPLAHWNPGSLFLDLSFHIMLHRPLPAAHGAPLSTSPRSYDPSMPQVASQRSTRGPTKTHGGRILTANHSRGGLGAFSHNTTHQNASLHGYC</sequence>
<name>H6BY72_EXODN</name>
<organism evidence="2 3">
    <name type="scientific">Exophiala dermatitidis (strain ATCC 34100 / CBS 525.76 / NIH/UT8656)</name>
    <name type="common">Black yeast</name>
    <name type="synonym">Wangiella dermatitidis</name>
    <dbReference type="NCBI Taxonomy" id="858893"/>
    <lineage>
        <taxon>Eukaryota</taxon>
        <taxon>Fungi</taxon>
        <taxon>Dikarya</taxon>
        <taxon>Ascomycota</taxon>
        <taxon>Pezizomycotina</taxon>
        <taxon>Eurotiomycetes</taxon>
        <taxon>Chaetothyriomycetidae</taxon>
        <taxon>Chaetothyriales</taxon>
        <taxon>Herpotrichiellaceae</taxon>
        <taxon>Exophiala</taxon>
    </lineage>
</organism>
<dbReference type="InParanoid" id="H6BY72"/>
<dbReference type="RefSeq" id="XP_009157969.1">
    <property type="nucleotide sequence ID" value="XM_009159721.1"/>
</dbReference>
<dbReference type="VEuPathDB" id="FungiDB:HMPREF1120_05540"/>
<dbReference type="GeneID" id="20310179"/>
<gene>
    <name evidence="2" type="ORF">HMPREF1120_05540</name>
</gene>
<dbReference type="Proteomes" id="UP000007304">
    <property type="component" value="Unassembled WGS sequence"/>
</dbReference>
<protein>
    <submittedName>
        <fullName evidence="2">Uncharacterized protein</fullName>
    </submittedName>
</protein>
<accession>H6BY72</accession>
<dbReference type="AlphaFoldDB" id="H6BY72"/>
<dbReference type="HOGENOM" id="CLU_1337518_0_0_1"/>
<keyword evidence="3" id="KW-1185">Reference proteome</keyword>
<proteinExistence type="predicted"/>
<evidence type="ECO:0000313" key="3">
    <source>
        <dbReference type="Proteomes" id="UP000007304"/>
    </source>
</evidence>
<evidence type="ECO:0000313" key="2">
    <source>
        <dbReference type="EMBL" id="EHY57508.1"/>
    </source>
</evidence>
<feature type="compositionally biased region" description="Polar residues" evidence="1">
    <location>
        <begin position="159"/>
        <end position="169"/>
    </location>
</feature>
<feature type="region of interest" description="Disordered" evidence="1">
    <location>
        <begin position="16"/>
        <end position="36"/>
    </location>
</feature>
<evidence type="ECO:0000256" key="1">
    <source>
        <dbReference type="SAM" id="MobiDB-lite"/>
    </source>
</evidence>
<feature type="region of interest" description="Disordered" evidence="1">
    <location>
        <begin position="145"/>
        <end position="194"/>
    </location>
</feature>